<evidence type="ECO:0000313" key="2">
    <source>
        <dbReference type="EMBL" id="JAH74685.1"/>
    </source>
</evidence>
<feature type="region of interest" description="Disordered" evidence="1">
    <location>
        <begin position="1"/>
        <end position="57"/>
    </location>
</feature>
<proteinExistence type="predicted"/>
<protein>
    <submittedName>
        <fullName evidence="2">Uncharacterized protein</fullName>
    </submittedName>
</protein>
<feature type="compositionally biased region" description="Polar residues" evidence="1">
    <location>
        <begin position="15"/>
        <end position="29"/>
    </location>
</feature>
<reference evidence="2" key="1">
    <citation type="submission" date="2014-11" db="EMBL/GenBank/DDBJ databases">
        <authorList>
            <person name="Amaro Gonzalez C."/>
        </authorList>
    </citation>
    <scope>NUCLEOTIDE SEQUENCE</scope>
</reference>
<accession>A0A0E9VB20</accession>
<sequence>MSHSFLSVMQVPRGQDTNKTSPSYDSHPTSLFHCMDPGTQIGENPSHTAVWHKQTGQ</sequence>
<evidence type="ECO:0000256" key="1">
    <source>
        <dbReference type="SAM" id="MobiDB-lite"/>
    </source>
</evidence>
<name>A0A0E9VB20_ANGAN</name>
<reference evidence="2" key="2">
    <citation type="journal article" date="2015" name="Fish Shellfish Immunol.">
        <title>Early steps in the European eel (Anguilla anguilla)-Vibrio vulnificus interaction in the gills: Role of the RtxA13 toxin.</title>
        <authorList>
            <person name="Callol A."/>
            <person name="Pajuelo D."/>
            <person name="Ebbesson L."/>
            <person name="Teles M."/>
            <person name="MacKenzie S."/>
            <person name="Amaro C."/>
        </authorList>
    </citation>
    <scope>NUCLEOTIDE SEQUENCE</scope>
</reference>
<dbReference type="EMBL" id="GBXM01033892">
    <property type="protein sequence ID" value="JAH74685.1"/>
    <property type="molecule type" value="Transcribed_RNA"/>
</dbReference>
<dbReference type="AlphaFoldDB" id="A0A0E9VB20"/>
<organism evidence="2">
    <name type="scientific">Anguilla anguilla</name>
    <name type="common">European freshwater eel</name>
    <name type="synonym">Muraena anguilla</name>
    <dbReference type="NCBI Taxonomy" id="7936"/>
    <lineage>
        <taxon>Eukaryota</taxon>
        <taxon>Metazoa</taxon>
        <taxon>Chordata</taxon>
        <taxon>Craniata</taxon>
        <taxon>Vertebrata</taxon>
        <taxon>Euteleostomi</taxon>
        <taxon>Actinopterygii</taxon>
        <taxon>Neopterygii</taxon>
        <taxon>Teleostei</taxon>
        <taxon>Anguilliformes</taxon>
        <taxon>Anguillidae</taxon>
        <taxon>Anguilla</taxon>
    </lineage>
</organism>